<dbReference type="InterPro" id="IPR013341">
    <property type="entry name" value="Mandelate_racemase_N_dom"/>
</dbReference>
<accession>A0A9X2HH13</accession>
<dbReference type="Pfam" id="PF13378">
    <property type="entry name" value="MR_MLE_C"/>
    <property type="match status" value="1"/>
</dbReference>
<organism evidence="6 7">
    <name type="scientific">Rothia santali</name>
    <dbReference type="NCBI Taxonomy" id="2949643"/>
    <lineage>
        <taxon>Bacteria</taxon>
        <taxon>Bacillati</taxon>
        <taxon>Actinomycetota</taxon>
        <taxon>Actinomycetes</taxon>
        <taxon>Micrococcales</taxon>
        <taxon>Micrococcaceae</taxon>
        <taxon>Rothia</taxon>
    </lineage>
</organism>
<dbReference type="SMART" id="SM00922">
    <property type="entry name" value="MR_MLE"/>
    <property type="match status" value="1"/>
</dbReference>
<dbReference type="GO" id="GO:0016854">
    <property type="term" value="F:racemase and epimerase activity"/>
    <property type="evidence" value="ECO:0007669"/>
    <property type="project" value="UniProtKB-ARBA"/>
</dbReference>
<dbReference type="GO" id="GO:0006518">
    <property type="term" value="P:peptide metabolic process"/>
    <property type="evidence" value="ECO:0007669"/>
    <property type="project" value="UniProtKB-ARBA"/>
</dbReference>
<gene>
    <name evidence="6" type="ORF">NBM05_01345</name>
</gene>
<dbReference type="SUPFAM" id="SSF54826">
    <property type="entry name" value="Enolase N-terminal domain-like"/>
    <property type="match status" value="1"/>
</dbReference>
<reference evidence="6" key="1">
    <citation type="submission" date="2022-06" db="EMBL/GenBank/DDBJ databases">
        <title>Rothia sp. isolated from sandalwood seedling.</title>
        <authorList>
            <person name="Tuikhar N."/>
            <person name="Kirdat K."/>
            <person name="Thorat V."/>
            <person name="Swetha P."/>
            <person name="Padma S."/>
            <person name="Sundararaj R."/>
            <person name="Yadav A."/>
        </authorList>
    </citation>
    <scope>NUCLEOTIDE SEQUENCE</scope>
    <source>
        <strain evidence="6">AR01</strain>
    </source>
</reference>
<dbReference type="Gene3D" id="3.20.20.120">
    <property type="entry name" value="Enolase-like C-terminal domain"/>
    <property type="match status" value="1"/>
</dbReference>
<proteinExistence type="inferred from homology"/>
<dbReference type="PANTHER" id="PTHR48080">
    <property type="entry name" value="D-GALACTONATE DEHYDRATASE-RELATED"/>
    <property type="match status" value="1"/>
</dbReference>
<dbReference type="PANTHER" id="PTHR48080:SF3">
    <property type="entry name" value="ENOLASE SUPERFAMILY MEMBER DDB_G0284701"/>
    <property type="match status" value="1"/>
</dbReference>
<comment type="caution">
    <text evidence="6">The sequence shown here is derived from an EMBL/GenBank/DDBJ whole genome shotgun (WGS) entry which is preliminary data.</text>
</comment>
<dbReference type="Proteomes" id="UP001139502">
    <property type="component" value="Unassembled WGS sequence"/>
</dbReference>
<protein>
    <submittedName>
        <fullName evidence="6">Mandelate racemase/muconate lactonizing enzyme family protein</fullName>
    </submittedName>
</protein>
<evidence type="ECO:0000313" key="6">
    <source>
        <dbReference type="EMBL" id="MCP3424713.1"/>
    </source>
</evidence>
<dbReference type="InterPro" id="IPR036849">
    <property type="entry name" value="Enolase-like_C_sf"/>
</dbReference>
<comment type="similarity">
    <text evidence="2">Belongs to the mandelate racemase/muconate lactonizing enzyme family.</text>
</comment>
<dbReference type="InterPro" id="IPR029017">
    <property type="entry name" value="Enolase-like_N"/>
</dbReference>
<dbReference type="FunFam" id="3.30.390.10:FF:000009">
    <property type="entry name" value="Hydrophobic dipeptide epimerase"/>
    <property type="match status" value="1"/>
</dbReference>
<dbReference type="SUPFAM" id="SSF51604">
    <property type="entry name" value="Enolase C-terminal domain-like"/>
    <property type="match status" value="1"/>
</dbReference>
<dbReference type="EMBL" id="JANAFB010000002">
    <property type="protein sequence ID" value="MCP3424713.1"/>
    <property type="molecule type" value="Genomic_DNA"/>
</dbReference>
<keyword evidence="7" id="KW-1185">Reference proteome</keyword>
<comment type="cofactor">
    <cofactor evidence="1">
        <name>Mg(2+)</name>
        <dbReference type="ChEBI" id="CHEBI:18420"/>
    </cofactor>
</comment>
<dbReference type="AlphaFoldDB" id="A0A9X2HH13"/>
<dbReference type="SFLD" id="SFLDG00180">
    <property type="entry name" value="muconate_cycloisomerase"/>
    <property type="match status" value="1"/>
</dbReference>
<evidence type="ECO:0000259" key="5">
    <source>
        <dbReference type="SMART" id="SM00922"/>
    </source>
</evidence>
<dbReference type="GO" id="GO:0000287">
    <property type="term" value="F:magnesium ion binding"/>
    <property type="evidence" value="ECO:0007669"/>
    <property type="project" value="UniProtKB-ARBA"/>
</dbReference>
<dbReference type="RefSeq" id="WP_254164529.1">
    <property type="nucleotide sequence ID" value="NZ_JANAFB010000002.1"/>
</dbReference>
<evidence type="ECO:0000313" key="7">
    <source>
        <dbReference type="Proteomes" id="UP001139502"/>
    </source>
</evidence>
<keyword evidence="4" id="KW-0460">Magnesium</keyword>
<name>A0A9X2HH13_9MICC</name>
<dbReference type="SFLD" id="SFLDS00001">
    <property type="entry name" value="Enolase"/>
    <property type="match status" value="1"/>
</dbReference>
<dbReference type="Gene3D" id="3.30.390.10">
    <property type="entry name" value="Enolase-like, N-terminal domain"/>
    <property type="match status" value="1"/>
</dbReference>
<dbReference type="InterPro" id="IPR013342">
    <property type="entry name" value="Mandelate_racemase_C"/>
</dbReference>
<evidence type="ECO:0000256" key="4">
    <source>
        <dbReference type="ARBA" id="ARBA00022842"/>
    </source>
</evidence>
<evidence type="ECO:0000256" key="2">
    <source>
        <dbReference type="ARBA" id="ARBA00008031"/>
    </source>
</evidence>
<dbReference type="InterPro" id="IPR029065">
    <property type="entry name" value="Enolase_C-like"/>
</dbReference>
<sequence length="373" mass="39753">MKIASIDLFQVALPYSGGTYRLSRGRTYETFTASIVRITADDGTTGWGESTPFGSTYVAAHPAGTRAAIEMLAPALLGMDPRQVDRISSLMDETLLGHNDAKAALDIACWDLFGKSTGLPVSELLGGRTNVPMPLISSIHTGDPEEMRARVADHRARGYLGHSIKIGTHDRDGGPAVDAERIVACLADRRPGEWFLVDANAGLTSETARRLFSLLPDGLDFVLESPCPTWRETLAVRKASPYPLILDELATNDDDLIHAIELDAADGFGLKVTPAGGLTPSRRQRDIARAAGLIMTVQDTVGSDISYAAIVHLGATVPPELLRCVLKTSDMVTLTTAAFEPIESEGGVLPPESPGLGLEIDEEVLGAPVASWS</sequence>
<keyword evidence="3" id="KW-0479">Metal-binding</keyword>
<feature type="domain" description="Mandelate racemase/muconate lactonizing enzyme C-terminal" evidence="5">
    <location>
        <begin position="144"/>
        <end position="243"/>
    </location>
</feature>
<evidence type="ECO:0000256" key="3">
    <source>
        <dbReference type="ARBA" id="ARBA00022723"/>
    </source>
</evidence>
<evidence type="ECO:0000256" key="1">
    <source>
        <dbReference type="ARBA" id="ARBA00001946"/>
    </source>
</evidence>
<dbReference type="InterPro" id="IPR034593">
    <property type="entry name" value="DgoD-like"/>
</dbReference>
<dbReference type="Pfam" id="PF02746">
    <property type="entry name" value="MR_MLE_N"/>
    <property type="match status" value="1"/>
</dbReference>